<evidence type="ECO:0000256" key="4">
    <source>
        <dbReference type="ARBA" id="ARBA00022840"/>
    </source>
</evidence>
<dbReference type="InterPro" id="IPR004968">
    <property type="entry name" value="DNA_primase/NTPase_C"/>
</dbReference>
<dbReference type="Proteomes" id="UP000827768">
    <property type="component" value="Segment"/>
</dbReference>
<evidence type="ECO:0000259" key="6">
    <source>
        <dbReference type="PROSITE" id="PS51206"/>
    </source>
</evidence>
<dbReference type="KEGG" id="vg:80019741"/>
<protein>
    <submittedName>
        <fullName evidence="7">DNA primase/helicase</fullName>
    </submittedName>
</protein>
<dbReference type="PROSITE" id="PS51206">
    <property type="entry name" value="SF3_HELICASE_1"/>
    <property type="match status" value="1"/>
</dbReference>
<dbReference type="NCBIfam" id="TIGR01613">
    <property type="entry name" value="primase_Cterm"/>
    <property type="match status" value="1"/>
</dbReference>
<keyword evidence="1" id="KW-0547">Nucleotide-binding</keyword>
<dbReference type="InterPro" id="IPR014818">
    <property type="entry name" value="Phage/plasmid_primase_P4_C"/>
</dbReference>
<dbReference type="PANTHER" id="PTHR35372:SF2">
    <property type="entry name" value="SF3 HELICASE DOMAIN-CONTAINING PROTEIN"/>
    <property type="match status" value="1"/>
</dbReference>
<sequence>MTETNPLQNGALWYAQNLNWQLLPCHGIRVDGKCTCGQAHTELKDIGKHPASRNGLTDATTDPSTLAGWWDANPRYNIGVMARNSGFFVIDIDPRNGGDDSFAKLEELLDYQIPKTLTAYTGAYPMPGGKVARGRHLFFRAPEGVTFKGNLKAEGLPGIDIKYNGYVLLYPSNHITGVQYEWDPNLAPWTPGMEMADPSPEMLEALTKKTKKFGNFTANPADFWASLDGMDYEGGGEKMDLEKLLEEEIHEGGRAVEVHRIACALANELGTNGVQRDAVITRMIRFNAEKVVPPLEMDELMQHVNNAINFVAENPKPDMSRQGAFGQKIGEYTKNMGARVVLNETPNEDEPDLDYDEYSDDDDPETYAPMVPMSMDPDALDDDAGGEPGSRTMTDTGNGRRFVDANGQLIRYTPGLGFFVWKGQYWNPDTEQLNVREMAKELAPMIGAEAARLDDKEQAKEAYKWAKDSKSNARQKAAIESAQSDPRIGVPVEYWDKDPHLLGVANGVLNLKTGELFRGRADLHITKRAPVAYQPGFANLPRFQEFLDYATYGDKEFQAWLQRAIGYTLTGLRTYDVMFLMYGPPGSGKNVLVEAIVKLLGTKEYALPLPSELLGSGDGKSNQADQYYWAEMRGKRMLWVDELPESERLKENAVKKLTGSSTIQARSPGEKPFSFDSQAKLWITTNHQPIITDDAMWRRIRPIPWTHTPSTPDPTLKQYLHDPEGGLPAILAWAVEGAKIVLNSTEPDALGWCARVRDAAEVYQKNEDRLGMFLEEEMEQDVLASITVRAMYAPYRAWSEDRGERSMTQIAFTRKLRDKGIEISGSGNNAQVLGYRAKSVNYSVVPPTNTQPAPGGHNWLGMMGGGVS</sequence>
<dbReference type="SMART" id="SM00943">
    <property type="entry name" value="Prim-Pol"/>
    <property type="match status" value="1"/>
</dbReference>
<dbReference type="Pfam" id="PF09250">
    <property type="entry name" value="Prim-Pol"/>
    <property type="match status" value="1"/>
</dbReference>
<dbReference type="GeneID" id="80019741"/>
<reference evidence="7" key="1">
    <citation type="submission" date="2021-09" db="EMBL/GenBank/DDBJ databases">
        <authorList>
            <person name="Andersen S.H."/>
            <person name="Beall E.A."/>
            <person name="Cappelle B."/>
            <person name="Falteisek K.J."/>
            <person name="Fenske B.A."/>
            <person name="Gansluckner N.W."/>
            <person name="Gilbertson S.M."/>
            <person name="Krings K.J."/>
            <person name="Mobeck M."/>
            <person name="Odeku J.O."/>
            <person name="Poncelet M.E."/>
            <person name="Rohr J.R."/>
            <person name="Rolands L."/>
            <person name="Whipple C.D."/>
            <person name="Whipple E.M."/>
            <person name="Spring A.M."/>
            <person name="Klyczek K."/>
            <person name="Garlena R.A."/>
            <person name="Russell D.A."/>
            <person name="Pope W.H."/>
            <person name="Jacobs-Sera D."/>
            <person name="Hatfull G.F."/>
        </authorList>
    </citation>
    <scope>NUCLEOTIDE SEQUENCE</scope>
</reference>
<dbReference type="CDD" id="cd04859">
    <property type="entry name" value="Prim_Pol"/>
    <property type="match status" value="1"/>
</dbReference>
<dbReference type="SMART" id="SM00885">
    <property type="entry name" value="D5_N"/>
    <property type="match status" value="1"/>
</dbReference>
<dbReference type="EMBL" id="OK040790">
    <property type="protein sequence ID" value="UDL15892.1"/>
    <property type="molecule type" value="Genomic_DNA"/>
</dbReference>
<keyword evidence="4" id="KW-0067">ATP-binding</keyword>
<dbReference type="SUPFAM" id="SSF52540">
    <property type="entry name" value="P-loop containing nucleoside triphosphate hydrolases"/>
    <property type="match status" value="1"/>
</dbReference>
<dbReference type="PANTHER" id="PTHR35372">
    <property type="entry name" value="ATP BINDING PROTEIN-RELATED"/>
    <property type="match status" value="1"/>
</dbReference>
<name>A0AAE8Y7N0_9CAUD</name>
<gene>
    <name evidence="7" type="primary">101</name>
    <name evidence="7" type="ORF">SEA_PUMPERNICKEL_101</name>
</gene>
<feature type="domain" description="SF3 helicase" evidence="6">
    <location>
        <begin position="556"/>
        <end position="718"/>
    </location>
</feature>
<evidence type="ECO:0000313" key="7">
    <source>
        <dbReference type="EMBL" id="UDL15892.1"/>
    </source>
</evidence>
<dbReference type="Pfam" id="PF19263">
    <property type="entry name" value="DUF5906"/>
    <property type="match status" value="1"/>
</dbReference>
<keyword evidence="2" id="KW-0378">Hydrolase</keyword>
<proteinExistence type="predicted"/>
<dbReference type="GO" id="GO:0004386">
    <property type="term" value="F:helicase activity"/>
    <property type="evidence" value="ECO:0007669"/>
    <property type="project" value="UniProtKB-KW"/>
</dbReference>
<accession>A0AAE8Y7N0</accession>
<feature type="region of interest" description="Disordered" evidence="5">
    <location>
        <begin position="344"/>
        <end position="400"/>
    </location>
</feature>
<evidence type="ECO:0000313" key="8">
    <source>
        <dbReference type="Proteomes" id="UP000827768"/>
    </source>
</evidence>
<dbReference type="InterPro" id="IPR045455">
    <property type="entry name" value="NrS-1_pol-like_helicase"/>
</dbReference>
<organism evidence="7 8">
    <name type="scientific">Microbacterium phage Pumpernickel</name>
    <dbReference type="NCBI Taxonomy" id="2885983"/>
    <lineage>
        <taxon>Viruses</taxon>
        <taxon>Duplodnaviria</taxon>
        <taxon>Heunggongvirae</taxon>
        <taxon>Uroviricota</taxon>
        <taxon>Caudoviricetes</taxon>
        <taxon>Pumpernickelvirus</taxon>
        <taxon>Pumpernickelvirus pumpernickel</taxon>
    </lineage>
</organism>
<dbReference type="Pfam" id="PF03288">
    <property type="entry name" value="Pox_D5"/>
    <property type="match status" value="1"/>
</dbReference>
<keyword evidence="3" id="KW-0347">Helicase</keyword>
<feature type="compositionally biased region" description="Acidic residues" evidence="5">
    <location>
        <begin position="346"/>
        <end position="365"/>
    </location>
</feature>
<dbReference type="RefSeq" id="YP_010755132.1">
    <property type="nucleotide sequence ID" value="NC_073468.1"/>
</dbReference>
<dbReference type="Gene3D" id="3.40.50.300">
    <property type="entry name" value="P-loop containing nucleotide triphosphate hydrolases"/>
    <property type="match status" value="1"/>
</dbReference>
<evidence type="ECO:0000256" key="1">
    <source>
        <dbReference type="ARBA" id="ARBA00022741"/>
    </source>
</evidence>
<dbReference type="SUPFAM" id="SSF56747">
    <property type="entry name" value="Prim-pol domain"/>
    <property type="match status" value="1"/>
</dbReference>
<dbReference type="GO" id="GO:0005524">
    <property type="term" value="F:ATP binding"/>
    <property type="evidence" value="ECO:0007669"/>
    <property type="project" value="UniProtKB-KW"/>
</dbReference>
<dbReference type="GO" id="GO:0016787">
    <property type="term" value="F:hydrolase activity"/>
    <property type="evidence" value="ECO:0007669"/>
    <property type="project" value="UniProtKB-KW"/>
</dbReference>
<keyword evidence="8" id="KW-1185">Reference proteome</keyword>
<dbReference type="InterPro" id="IPR014015">
    <property type="entry name" value="Helicase_SF3_DNA-vir"/>
</dbReference>
<evidence type="ECO:0000256" key="3">
    <source>
        <dbReference type="ARBA" id="ARBA00022806"/>
    </source>
</evidence>
<dbReference type="Pfam" id="PF08706">
    <property type="entry name" value="D5_N"/>
    <property type="match status" value="1"/>
</dbReference>
<dbReference type="InterPro" id="IPR051620">
    <property type="entry name" value="ORF904-like_C"/>
</dbReference>
<dbReference type="InterPro" id="IPR027417">
    <property type="entry name" value="P-loop_NTPase"/>
</dbReference>
<dbReference type="InterPro" id="IPR015330">
    <property type="entry name" value="DNA_primase/pol_bifunc_N"/>
</dbReference>
<evidence type="ECO:0000256" key="5">
    <source>
        <dbReference type="SAM" id="MobiDB-lite"/>
    </source>
</evidence>
<evidence type="ECO:0000256" key="2">
    <source>
        <dbReference type="ARBA" id="ARBA00022801"/>
    </source>
</evidence>
<dbReference type="InterPro" id="IPR006500">
    <property type="entry name" value="Helicase_put_C_phage/plasmid"/>
</dbReference>